<dbReference type="Gramene" id="Mp4g05670.1">
    <property type="protein sequence ID" value="Mp4g05670.1.cds"/>
    <property type="gene ID" value="Mp4g05670"/>
</dbReference>
<keyword evidence="4" id="KW-0134">Cell wall</keyword>
<keyword evidence="4" id="KW-0964">Secreted</keyword>
<dbReference type="PANTHER" id="PTHR21562">
    <property type="entry name" value="NOTUM-RELATED"/>
    <property type="match status" value="1"/>
</dbReference>
<dbReference type="InterPro" id="IPR004963">
    <property type="entry name" value="PAE/NOTUM"/>
</dbReference>
<protein>
    <submittedName>
        <fullName evidence="5">Uncharacterized protein</fullName>
    </submittedName>
</protein>
<evidence type="ECO:0000313" key="5">
    <source>
        <dbReference type="EMBL" id="PTQ33583.1"/>
    </source>
</evidence>
<comment type="similarity">
    <text evidence="3">Belongs to the pectinacetylesterase family.</text>
</comment>
<evidence type="ECO:0000256" key="4">
    <source>
        <dbReference type="ARBA" id="ARBA00022512"/>
    </source>
</evidence>
<sequence length="123" mass="13713">MGNLVAPKSADPTGTWTRCTQDLGSCSSEQLGVLEEFRIRMVRALEVADSATIAQSVGDWYNARNVNDFVLVDGPYPSNPTCSGRTTHSEETHFAEHLVQCTWFLPNKLERKLLESGRQDQQV</sequence>
<keyword evidence="6" id="KW-1185">Reference proteome</keyword>
<evidence type="ECO:0000256" key="2">
    <source>
        <dbReference type="ARBA" id="ARBA00004191"/>
    </source>
</evidence>
<comment type="subcellular location">
    <subcellularLocation>
        <location evidence="2">Secreted</location>
        <location evidence="2">Cell wall</location>
    </subcellularLocation>
</comment>
<proteinExistence type="inferred from homology"/>
<organism evidence="5 6">
    <name type="scientific">Marchantia polymorpha</name>
    <name type="common">Common liverwort</name>
    <name type="synonym">Marchantia aquatica</name>
    <dbReference type="NCBI Taxonomy" id="3197"/>
    <lineage>
        <taxon>Eukaryota</taxon>
        <taxon>Viridiplantae</taxon>
        <taxon>Streptophyta</taxon>
        <taxon>Embryophyta</taxon>
        <taxon>Marchantiophyta</taxon>
        <taxon>Marchantiopsida</taxon>
        <taxon>Marchantiidae</taxon>
        <taxon>Marchantiales</taxon>
        <taxon>Marchantiaceae</taxon>
        <taxon>Marchantia</taxon>
    </lineage>
</organism>
<dbReference type="GO" id="GO:0071555">
    <property type="term" value="P:cell wall organization"/>
    <property type="evidence" value="ECO:0007669"/>
    <property type="project" value="UniProtKB-KW"/>
</dbReference>
<dbReference type="GO" id="GO:0016787">
    <property type="term" value="F:hydrolase activity"/>
    <property type="evidence" value="ECO:0007669"/>
    <property type="project" value="UniProtKB-KW"/>
</dbReference>
<gene>
    <name evidence="5" type="ORF">MARPO_0087s0024</name>
</gene>
<evidence type="ECO:0000313" key="6">
    <source>
        <dbReference type="Proteomes" id="UP000244005"/>
    </source>
</evidence>
<evidence type="ECO:0000256" key="3">
    <source>
        <dbReference type="ARBA" id="ARBA00005784"/>
    </source>
</evidence>
<dbReference type="AlphaFoldDB" id="A0A2R6WIC1"/>
<comment type="function">
    <text evidence="1">Hydrolyzes acetyl esters in homogalacturonan regions of pectin. In type I primary cell wall, galacturonic acid residues of pectin can be acetylated at the O-2 and O-3 positions. Decreasing the degree of acetylation of pectin gels in vitro alters their physical properties.</text>
</comment>
<dbReference type="EMBL" id="KZ772759">
    <property type="protein sequence ID" value="PTQ33583.1"/>
    <property type="molecule type" value="Genomic_DNA"/>
</dbReference>
<evidence type="ECO:0000256" key="1">
    <source>
        <dbReference type="ARBA" id="ARBA00003534"/>
    </source>
</evidence>
<accession>A0A2R6WIC1</accession>
<dbReference type="Proteomes" id="UP000244005">
    <property type="component" value="Unassembled WGS sequence"/>
</dbReference>
<dbReference type="PANTHER" id="PTHR21562:SF67">
    <property type="entry name" value="PECTIN ACETYLESTERASE"/>
    <property type="match status" value="1"/>
</dbReference>
<name>A0A2R6WIC1_MARPO</name>
<reference evidence="6" key="1">
    <citation type="journal article" date="2017" name="Cell">
        <title>Insights into land plant evolution garnered from the Marchantia polymorpha genome.</title>
        <authorList>
            <person name="Bowman J.L."/>
            <person name="Kohchi T."/>
            <person name="Yamato K.T."/>
            <person name="Jenkins J."/>
            <person name="Shu S."/>
            <person name="Ishizaki K."/>
            <person name="Yamaoka S."/>
            <person name="Nishihama R."/>
            <person name="Nakamura Y."/>
            <person name="Berger F."/>
            <person name="Adam C."/>
            <person name="Aki S.S."/>
            <person name="Althoff F."/>
            <person name="Araki T."/>
            <person name="Arteaga-Vazquez M.A."/>
            <person name="Balasubrmanian S."/>
            <person name="Barry K."/>
            <person name="Bauer D."/>
            <person name="Boehm C.R."/>
            <person name="Briginshaw L."/>
            <person name="Caballero-Perez J."/>
            <person name="Catarino B."/>
            <person name="Chen F."/>
            <person name="Chiyoda S."/>
            <person name="Chovatia M."/>
            <person name="Davies K.M."/>
            <person name="Delmans M."/>
            <person name="Demura T."/>
            <person name="Dierschke T."/>
            <person name="Dolan L."/>
            <person name="Dorantes-Acosta A.E."/>
            <person name="Eklund D.M."/>
            <person name="Florent S.N."/>
            <person name="Flores-Sandoval E."/>
            <person name="Fujiyama A."/>
            <person name="Fukuzawa H."/>
            <person name="Galik B."/>
            <person name="Grimanelli D."/>
            <person name="Grimwood J."/>
            <person name="Grossniklaus U."/>
            <person name="Hamada T."/>
            <person name="Haseloff J."/>
            <person name="Hetherington A.J."/>
            <person name="Higo A."/>
            <person name="Hirakawa Y."/>
            <person name="Hundley H.N."/>
            <person name="Ikeda Y."/>
            <person name="Inoue K."/>
            <person name="Inoue S.I."/>
            <person name="Ishida S."/>
            <person name="Jia Q."/>
            <person name="Kakita M."/>
            <person name="Kanazawa T."/>
            <person name="Kawai Y."/>
            <person name="Kawashima T."/>
            <person name="Kennedy M."/>
            <person name="Kinose K."/>
            <person name="Kinoshita T."/>
            <person name="Kohara Y."/>
            <person name="Koide E."/>
            <person name="Komatsu K."/>
            <person name="Kopischke S."/>
            <person name="Kubo M."/>
            <person name="Kyozuka J."/>
            <person name="Lagercrantz U."/>
            <person name="Lin S.S."/>
            <person name="Lindquist E."/>
            <person name="Lipzen A.M."/>
            <person name="Lu C.W."/>
            <person name="De Luna E."/>
            <person name="Martienssen R.A."/>
            <person name="Minamino N."/>
            <person name="Mizutani M."/>
            <person name="Mizutani M."/>
            <person name="Mochizuki N."/>
            <person name="Monte I."/>
            <person name="Mosher R."/>
            <person name="Nagasaki H."/>
            <person name="Nakagami H."/>
            <person name="Naramoto S."/>
            <person name="Nishitani K."/>
            <person name="Ohtani M."/>
            <person name="Okamoto T."/>
            <person name="Okumura M."/>
            <person name="Phillips J."/>
            <person name="Pollak B."/>
            <person name="Reinders A."/>
            <person name="Rovekamp M."/>
            <person name="Sano R."/>
            <person name="Sawa S."/>
            <person name="Schmid M.W."/>
            <person name="Shirakawa M."/>
            <person name="Solano R."/>
            <person name="Spunde A."/>
            <person name="Suetsugu N."/>
            <person name="Sugano S."/>
            <person name="Sugiyama A."/>
            <person name="Sun R."/>
            <person name="Suzuki Y."/>
            <person name="Takenaka M."/>
            <person name="Takezawa D."/>
            <person name="Tomogane H."/>
            <person name="Tsuzuki M."/>
            <person name="Ueda T."/>
            <person name="Umeda M."/>
            <person name="Ward J.M."/>
            <person name="Watanabe Y."/>
            <person name="Yazaki K."/>
            <person name="Yokoyama R."/>
            <person name="Yoshitake Y."/>
            <person name="Yotsui I."/>
            <person name="Zachgo S."/>
            <person name="Schmutz J."/>
        </authorList>
    </citation>
    <scope>NUCLEOTIDE SEQUENCE [LARGE SCALE GENOMIC DNA]</scope>
    <source>
        <strain evidence="6">Tak-1</strain>
    </source>
</reference>
<dbReference type="OrthoDB" id="2015280at2759"/>